<keyword evidence="4" id="KW-1185">Reference proteome</keyword>
<dbReference type="PANTHER" id="PTHR34477:SF1">
    <property type="entry name" value="UPF0213 PROTEIN YHBQ"/>
    <property type="match status" value="1"/>
</dbReference>
<dbReference type="Proteomes" id="UP000599179">
    <property type="component" value="Unassembled WGS sequence"/>
</dbReference>
<evidence type="ECO:0000259" key="2">
    <source>
        <dbReference type="PROSITE" id="PS50164"/>
    </source>
</evidence>
<dbReference type="InterPro" id="IPR050190">
    <property type="entry name" value="UPF0213_domain"/>
</dbReference>
<dbReference type="InterPro" id="IPR000305">
    <property type="entry name" value="GIY-YIG_endonuc"/>
</dbReference>
<dbReference type="SUPFAM" id="SSF82771">
    <property type="entry name" value="GIY-YIG endonuclease"/>
    <property type="match status" value="1"/>
</dbReference>
<protein>
    <recommendedName>
        <fullName evidence="2">GIY-YIG domain-containing protein</fullName>
    </recommendedName>
</protein>
<reference evidence="4" key="1">
    <citation type="journal article" date="2019" name="Int. J. Syst. Evol. Microbiol.">
        <title>The Global Catalogue of Microorganisms (GCM) 10K type strain sequencing project: providing services to taxonomists for standard genome sequencing and annotation.</title>
        <authorList>
            <consortium name="The Broad Institute Genomics Platform"/>
            <consortium name="The Broad Institute Genome Sequencing Center for Infectious Disease"/>
            <person name="Wu L."/>
            <person name="Ma J."/>
        </authorList>
    </citation>
    <scope>NUCLEOTIDE SEQUENCE [LARGE SCALE GENOMIC DNA]</scope>
    <source>
        <strain evidence="4">CGMCC 1.12931</strain>
    </source>
</reference>
<comment type="caution">
    <text evidence="3">The sequence shown here is derived from an EMBL/GenBank/DDBJ whole genome shotgun (WGS) entry which is preliminary data.</text>
</comment>
<dbReference type="PANTHER" id="PTHR34477">
    <property type="entry name" value="UPF0213 PROTEIN YHBQ"/>
    <property type="match status" value="1"/>
</dbReference>
<name>A0ABQ1SH82_9FLAO</name>
<dbReference type="Pfam" id="PF01541">
    <property type="entry name" value="GIY-YIG"/>
    <property type="match status" value="1"/>
</dbReference>
<comment type="similarity">
    <text evidence="1">Belongs to the UPF0213 family.</text>
</comment>
<organism evidence="3 4">
    <name type="scientific">Psychroflexus planctonicus</name>
    <dbReference type="NCBI Taxonomy" id="1526575"/>
    <lineage>
        <taxon>Bacteria</taxon>
        <taxon>Pseudomonadati</taxon>
        <taxon>Bacteroidota</taxon>
        <taxon>Flavobacteriia</taxon>
        <taxon>Flavobacteriales</taxon>
        <taxon>Flavobacteriaceae</taxon>
        <taxon>Psychroflexus</taxon>
    </lineage>
</organism>
<proteinExistence type="inferred from homology"/>
<evidence type="ECO:0000256" key="1">
    <source>
        <dbReference type="ARBA" id="ARBA00007435"/>
    </source>
</evidence>
<accession>A0ABQ1SH82</accession>
<dbReference type="InterPro" id="IPR035901">
    <property type="entry name" value="GIY-YIG_endonuc_sf"/>
</dbReference>
<evidence type="ECO:0000313" key="3">
    <source>
        <dbReference type="EMBL" id="GGE32191.1"/>
    </source>
</evidence>
<dbReference type="PROSITE" id="PS50164">
    <property type="entry name" value="GIY_YIG"/>
    <property type="match status" value="1"/>
</dbReference>
<sequence>MLENFYYTYVLESLKDGKKYTGYTSNLPLRLERHNSGQVTSTKYRRPLKIIYFEACLSQQDAIKREKYLKTFYGKQFIGKRLKSYFTSQEE</sequence>
<evidence type="ECO:0000313" key="4">
    <source>
        <dbReference type="Proteomes" id="UP000599179"/>
    </source>
</evidence>
<feature type="domain" description="GIY-YIG" evidence="2">
    <location>
        <begin position="4"/>
        <end position="79"/>
    </location>
</feature>
<dbReference type="CDD" id="cd10449">
    <property type="entry name" value="GIY-YIG_SLX1_like"/>
    <property type="match status" value="1"/>
</dbReference>
<dbReference type="RefSeq" id="WP_188458060.1">
    <property type="nucleotide sequence ID" value="NZ_BMGM01000004.1"/>
</dbReference>
<dbReference type="Gene3D" id="3.40.1440.10">
    <property type="entry name" value="GIY-YIG endonuclease"/>
    <property type="match status" value="1"/>
</dbReference>
<dbReference type="EMBL" id="BMGM01000004">
    <property type="protein sequence ID" value="GGE32191.1"/>
    <property type="molecule type" value="Genomic_DNA"/>
</dbReference>
<gene>
    <name evidence="3" type="ORF">GCM10010832_10590</name>
</gene>